<evidence type="ECO:0000313" key="5">
    <source>
        <dbReference type="EMBL" id="ELR16648.1"/>
    </source>
</evidence>
<dbReference type="RefSeq" id="XP_004338661.1">
    <property type="nucleotide sequence ID" value="XM_004338613.1"/>
</dbReference>
<name>L8GVN6_ACACF</name>
<dbReference type="VEuPathDB" id="AmoebaDB:ACA1_088950"/>
<protein>
    <submittedName>
        <fullName evidence="5">CBS domain containing protein</fullName>
    </submittedName>
</protein>
<dbReference type="GeneID" id="14917431"/>
<dbReference type="OrthoDB" id="449052at2759"/>
<dbReference type="PANTHER" id="PTHR13780:SF36">
    <property type="entry name" value="CBS DOMAIN-CONTAINING PROTEIN"/>
    <property type="match status" value="1"/>
</dbReference>
<feature type="domain" description="CBS" evidence="4">
    <location>
        <begin position="295"/>
        <end position="374"/>
    </location>
</feature>
<dbReference type="KEGG" id="acan:ACA1_088950"/>
<keyword evidence="2 3" id="KW-0129">CBS domain</keyword>
<evidence type="ECO:0000256" key="2">
    <source>
        <dbReference type="ARBA" id="ARBA00023122"/>
    </source>
</evidence>
<dbReference type="InterPro" id="IPR000644">
    <property type="entry name" value="CBS_dom"/>
</dbReference>
<evidence type="ECO:0000256" key="3">
    <source>
        <dbReference type="PROSITE-ProRule" id="PRU00703"/>
    </source>
</evidence>
<proteinExistence type="predicted"/>
<dbReference type="PROSITE" id="PS51371">
    <property type="entry name" value="CBS"/>
    <property type="match status" value="3"/>
</dbReference>
<keyword evidence="6" id="KW-1185">Reference proteome</keyword>
<dbReference type="InterPro" id="IPR018247">
    <property type="entry name" value="EF_Hand_1_Ca_BS"/>
</dbReference>
<organism evidence="5 6">
    <name type="scientific">Acanthamoeba castellanii (strain ATCC 30010 / Neff)</name>
    <dbReference type="NCBI Taxonomy" id="1257118"/>
    <lineage>
        <taxon>Eukaryota</taxon>
        <taxon>Amoebozoa</taxon>
        <taxon>Discosea</taxon>
        <taxon>Longamoebia</taxon>
        <taxon>Centramoebida</taxon>
        <taxon>Acanthamoebidae</taxon>
        <taxon>Acanthamoeba</taxon>
    </lineage>
</organism>
<accession>L8GVN6</accession>
<dbReference type="CDD" id="cd02205">
    <property type="entry name" value="CBS_pair_SF"/>
    <property type="match status" value="1"/>
</dbReference>
<dbReference type="Pfam" id="PF00571">
    <property type="entry name" value="CBS"/>
    <property type="match status" value="3"/>
</dbReference>
<dbReference type="STRING" id="1257118.L8GVN6"/>
<dbReference type="InterPro" id="IPR050511">
    <property type="entry name" value="AMPK_gamma/SDS23_families"/>
</dbReference>
<feature type="domain" description="CBS" evidence="4">
    <location>
        <begin position="212"/>
        <end position="268"/>
    </location>
</feature>
<dbReference type="Gene3D" id="3.10.580.10">
    <property type="entry name" value="CBS-domain"/>
    <property type="match status" value="2"/>
</dbReference>
<sequence length="374" mass="40851">MASSSSPWQRFLRDLKIEDMLGAGPTEELKVDMLNRIIFLNKDETVKDAIDLLTQNKIISAPVYDDDANQFIGFVDMLDLATLCVEHLSTAGKPLTQEEFERLPICSVIDLSGRNSWLPLDRAAPLGELFAALSKPDVHRVPIVDSKATMTVVGSTLWVTEREPEKKVLAIITQAEVIRWLWVSRSSPGFPTAALAMKIKDMSTAAVHEFAAQRELVLIEENHTVIAALRKIVEKRVNGLGVVSESGELVGNVSATDVRVAAATGWQELTALLAKPLRDFLKFKASLMLTINERASHPRPITVTPEDKLETALEKLAVNHVHRVWVVRGEAAVAGTGAAARAEAEVEGFKLGANVPVGCVSLTDVIHELAEFNA</sequence>
<gene>
    <name evidence="5" type="ORF">ACA1_088950</name>
</gene>
<dbReference type="Proteomes" id="UP000011083">
    <property type="component" value="Unassembled WGS sequence"/>
</dbReference>
<dbReference type="SUPFAM" id="SSF54631">
    <property type="entry name" value="CBS-domain pair"/>
    <property type="match status" value="2"/>
</dbReference>
<dbReference type="PROSITE" id="PS00018">
    <property type="entry name" value="EF_HAND_1"/>
    <property type="match status" value="1"/>
</dbReference>
<evidence type="ECO:0000256" key="1">
    <source>
        <dbReference type="ARBA" id="ARBA00022737"/>
    </source>
</evidence>
<dbReference type="InterPro" id="IPR046342">
    <property type="entry name" value="CBS_dom_sf"/>
</dbReference>
<evidence type="ECO:0000313" key="6">
    <source>
        <dbReference type="Proteomes" id="UP000011083"/>
    </source>
</evidence>
<reference evidence="5 6" key="1">
    <citation type="journal article" date="2013" name="Genome Biol.">
        <title>Genome of Acanthamoeba castellanii highlights extensive lateral gene transfer and early evolution of tyrosine kinase signaling.</title>
        <authorList>
            <person name="Clarke M."/>
            <person name="Lohan A.J."/>
            <person name="Liu B."/>
            <person name="Lagkouvardos I."/>
            <person name="Roy S."/>
            <person name="Zafar N."/>
            <person name="Bertelli C."/>
            <person name="Schilde C."/>
            <person name="Kianianmomeni A."/>
            <person name="Burglin T.R."/>
            <person name="Frech C."/>
            <person name="Turcotte B."/>
            <person name="Kopec K.O."/>
            <person name="Synnott J.M."/>
            <person name="Choo C."/>
            <person name="Paponov I."/>
            <person name="Finkler A."/>
            <person name="Soon Heng Tan C."/>
            <person name="Hutchins A.P."/>
            <person name="Weinmeier T."/>
            <person name="Rattei T."/>
            <person name="Chu J.S."/>
            <person name="Gimenez G."/>
            <person name="Irimia M."/>
            <person name="Rigden D.J."/>
            <person name="Fitzpatrick D.A."/>
            <person name="Lorenzo-Morales J."/>
            <person name="Bateman A."/>
            <person name="Chiu C.H."/>
            <person name="Tang P."/>
            <person name="Hegemann P."/>
            <person name="Fromm H."/>
            <person name="Raoult D."/>
            <person name="Greub G."/>
            <person name="Miranda-Saavedra D."/>
            <person name="Chen N."/>
            <person name="Nash P."/>
            <person name="Ginger M.L."/>
            <person name="Horn M."/>
            <person name="Schaap P."/>
            <person name="Caler L."/>
            <person name="Loftus B."/>
        </authorList>
    </citation>
    <scope>NUCLEOTIDE SEQUENCE [LARGE SCALE GENOMIC DNA]</scope>
    <source>
        <strain evidence="5 6">Neff</strain>
    </source>
</reference>
<dbReference type="EMBL" id="KB007985">
    <property type="protein sequence ID" value="ELR16648.1"/>
    <property type="molecule type" value="Genomic_DNA"/>
</dbReference>
<dbReference type="AlphaFoldDB" id="L8GVN6"/>
<dbReference type="SMART" id="SM00116">
    <property type="entry name" value="CBS"/>
    <property type="match status" value="3"/>
</dbReference>
<evidence type="ECO:0000259" key="4">
    <source>
        <dbReference type="PROSITE" id="PS51371"/>
    </source>
</evidence>
<feature type="domain" description="CBS" evidence="4">
    <location>
        <begin position="33"/>
        <end position="90"/>
    </location>
</feature>
<dbReference type="PANTHER" id="PTHR13780">
    <property type="entry name" value="AMP-ACTIVATED PROTEIN KINASE, GAMMA REGULATORY SUBUNIT"/>
    <property type="match status" value="1"/>
</dbReference>
<keyword evidence="1" id="KW-0677">Repeat</keyword>